<sequence length="550" mass="61181">MKAKRGEYGEAIECQVVHVKGGKGGEIPQKTRRPAASSGDSHMRISGSDASRNLTRDGMFRYAPTLDTPLVSMNTQPEYWLSIITDGSSAIPFSCNRKMEAPRSIIAHVAFPPCFQSWRVEGKRGGRVGIVVRLLAFHLGEIGFIPCGVAPGFSRVEIVPHDAAGRRAFSEISRFPRPFIPALLHSHLTSPSSTAKSRQTPLPFLFSGYQPRPEAGIPTPHSQPCSLAISLGQRPVSLVPHSQPCSLAISLGRRPVFLLLIPSFVLWLSTSAGGRYHYSSFPALFSGYQPRPEAGISSSSFPALFSGYQPRPEAGIPTPHSQPCSLAISLGQRPVSLVPHSQPCSLAISLGRRPVSPLLIPSLVPTHFWYSCLIHDELAYLRHCTTCPRNILPYLRMYPTSRHVTGRRHQTTAHQTRVHLEIRKYPMRVIEVNMERRRNEGAGRPTTSSSTIPTCENPVTRPGIEPGSLWWEASVQIAQPSWSPEALDLLWESNMEDKQDDHLQQTISKQGGRHQQTTSNKMDDKQDGRLQQKIWMEYEKSPPRIRENKE</sequence>
<name>A0ABQ9I5D9_9NEOP</name>
<gene>
    <name evidence="2" type="ORF">PR048_004033</name>
</gene>
<feature type="region of interest" description="Disordered" evidence="1">
    <location>
        <begin position="22"/>
        <end position="52"/>
    </location>
</feature>
<evidence type="ECO:0000256" key="1">
    <source>
        <dbReference type="SAM" id="MobiDB-lite"/>
    </source>
</evidence>
<evidence type="ECO:0000313" key="2">
    <source>
        <dbReference type="EMBL" id="KAJ8891505.1"/>
    </source>
</evidence>
<dbReference type="Proteomes" id="UP001159363">
    <property type="component" value="Chromosome 2"/>
</dbReference>
<accession>A0ABQ9I5D9</accession>
<feature type="compositionally biased region" description="Basic and acidic residues" evidence="1">
    <location>
        <begin position="521"/>
        <end position="550"/>
    </location>
</feature>
<comment type="caution">
    <text evidence="2">The sequence shown here is derived from an EMBL/GenBank/DDBJ whole genome shotgun (WGS) entry which is preliminary data.</text>
</comment>
<feature type="region of interest" description="Disordered" evidence="1">
    <location>
        <begin position="438"/>
        <end position="459"/>
    </location>
</feature>
<feature type="region of interest" description="Disordered" evidence="1">
    <location>
        <begin position="498"/>
        <end position="550"/>
    </location>
</feature>
<evidence type="ECO:0000313" key="3">
    <source>
        <dbReference type="Proteomes" id="UP001159363"/>
    </source>
</evidence>
<protein>
    <submittedName>
        <fullName evidence="2">Uncharacterized protein</fullName>
    </submittedName>
</protein>
<dbReference type="EMBL" id="JARBHB010000002">
    <property type="protein sequence ID" value="KAJ8891505.1"/>
    <property type="molecule type" value="Genomic_DNA"/>
</dbReference>
<feature type="compositionally biased region" description="Polar residues" evidence="1">
    <location>
        <begin position="445"/>
        <end position="454"/>
    </location>
</feature>
<feature type="compositionally biased region" description="Polar residues" evidence="1">
    <location>
        <begin position="504"/>
        <end position="520"/>
    </location>
</feature>
<keyword evidence="3" id="KW-1185">Reference proteome</keyword>
<proteinExistence type="predicted"/>
<reference evidence="2 3" key="1">
    <citation type="submission" date="2023-02" db="EMBL/GenBank/DDBJ databases">
        <title>LHISI_Scaffold_Assembly.</title>
        <authorList>
            <person name="Stuart O.P."/>
            <person name="Cleave R."/>
            <person name="Magrath M.J.L."/>
            <person name="Mikheyev A.S."/>
        </authorList>
    </citation>
    <scope>NUCLEOTIDE SEQUENCE [LARGE SCALE GENOMIC DNA]</scope>
    <source>
        <strain evidence="2">Daus_M_001</strain>
        <tissue evidence="2">Leg muscle</tissue>
    </source>
</reference>
<organism evidence="2 3">
    <name type="scientific">Dryococelus australis</name>
    <dbReference type="NCBI Taxonomy" id="614101"/>
    <lineage>
        <taxon>Eukaryota</taxon>
        <taxon>Metazoa</taxon>
        <taxon>Ecdysozoa</taxon>
        <taxon>Arthropoda</taxon>
        <taxon>Hexapoda</taxon>
        <taxon>Insecta</taxon>
        <taxon>Pterygota</taxon>
        <taxon>Neoptera</taxon>
        <taxon>Polyneoptera</taxon>
        <taxon>Phasmatodea</taxon>
        <taxon>Verophasmatodea</taxon>
        <taxon>Anareolatae</taxon>
        <taxon>Phasmatidae</taxon>
        <taxon>Eurycanthinae</taxon>
        <taxon>Dryococelus</taxon>
    </lineage>
</organism>